<dbReference type="AlphaFoldDB" id="A0A2R6NI68"/>
<dbReference type="EMBL" id="MLYV02001230">
    <property type="protein sequence ID" value="PSR71991.1"/>
    <property type="molecule type" value="Genomic_DNA"/>
</dbReference>
<dbReference type="InterPro" id="IPR036259">
    <property type="entry name" value="MFS_trans_sf"/>
</dbReference>
<comment type="caution">
    <text evidence="2">The sequence shown here is derived from an EMBL/GenBank/DDBJ whole genome shotgun (WGS) entry which is preliminary data.</text>
</comment>
<feature type="transmembrane region" description="Helical" evidence="1">
    <location>
        <begin position="159"/>
        <end position="179"/>
    </location>
</feature>
<dbReference type="InterPro" id="IPR050327">
    <property type="entry name" value="Proton-linked_MCT"/>
</dbReference>
<keyword evidence="1" id="KW-0472">Membrane</keyword>
<dbReference type="SUPFAM" id="SSF103473">
    <property type="entry name" value="MFS general substrate transporter"/>
    <property type="match status" value="1"/>
</dbReference>
<evidence type="ECO:0000313" key="2">
    <source>
        <dbReference type="EMBL" id="PSR71991.1"/>
    </source>
</evidence>
<reference evidence="2 3" key="1">
    <citation type="submission" date="2018-02" db="EMBL/GenBank/DDBJ databases">
        <title>Genome sequence of the basidiomycete white-rot fungus Phlebia centrifuga.</title>
        <authorList>
            <person name="Granchi Z."/>
            <person name="Peng M."/>
            <person name="de Vries R.P."/>
            <person name="Hilden K."/>
            <person name="Makela M.R."/>
            <person name="Grigoriev I."/>
            <person name="Riley R."/>
        </authorList>
    </citation>
    <scope>NUCLEOTIDE SEQUENCE [LARGE SCALE GENOMIC DNA]</scope>
    <source>
        <strain evidence="2 3">FBCC195</strain>
    </source>
</reference>
<keyword evidence="3" id="KW-1185">Reference proteome</keyword>
<feature type="transmembrane region" description="Helical" evidence="1">
    <location>
        <begin position="65"/>
        <end position="86"/>
    </location>
</feature>
<sequence length="235" mass="25523">MATYLSEAGPPSYQLGQASVGTLSSAQSAHQSLEKAAVKSLATDDKEKFSYTSTIEDFPEGGLRAWLCVFGASIVMFLTYGMMQAFGVFQDYYAKHLLRNHSPSEISWIGSVQTFLLFGLGVITGRCFDNGYFFHTIIPGSLIYTFSLFMLSLCQPGRYYQFFLSQGVGLGLGMGMLAVPSASIASHYFRTNQARANGIVFAGLLPIGTSLGGVVWPIILNRMINGPLGFSLSIR</sequence>
<accession>A0A2R6NI68</accession>
<keyword evidence="1" id="KW-0812">Transmembrane</keyword>
<evidence type="ECO:0000256" key="1">
    <source>
        <dbReference type="SAM" id="Phobius"/>
    </source>
</evidence>
<dbReference type="PANTHER" id="PTHR11360">
    <property type="entry name" value="MONOCARBOXYLATE TRANSPORTER"/>
    <property type="match status" value="1"/>
</dbReference>
<evidence type="ECO:0000313" key="3">
    <source>
        <dbReference type="Proteomes" id="UP000186601"/>
    </source>
</evidence>
<organism evidence="2 3">
    <name type="scientific">Hermanssonia centrifuga</name>
    <dbReference type="NCBI Taxonomy" id="98765"/>
    <lineage>
        <taxon>Eukaryota</taxon>
        <taxon>Fungi</taxon>
        <taxon>Dikarya</taxon>
        <taxon>Basidiomycota</taxon>
        <taxon>Agaricomycotina</taxon>
        <taxon>Agaricomycetes</taxon>
        <taxon>Polyporales</taxon>
        <taxon>Meruliaceae</taxon>
        <taxon>Hermanssonia</taxon>
    </lineage>
</organism>
<dbReference type="STRING" id="98765.A0A2R6NI68"/>
<name>A0A2R6NI68_9APHY</name>
<feature type="transmembrane region" description="Helical" evidence="1">
    <location>
        <begin position="132"/>
        <end position="153"/>
    </location>
</feature>
<feature type="transmembrane region" description="Helical" evidence="1">
    <location>
        <begin position="106"/>
        <end position="125"/>
    </location>
</feature>
<dbReference type="OrthoDB" id="6499973at2759"/>
<keyword evidence="1" id="KW-1133">Transmembrane helix</keyword>
<protein>
    <recommendedName>
        <fullName evidence="4">Major facilitator superfamily (MFS) profile domain-containing protein</fullName>
    </recommendedName>
</protein>
<gene>
    <name evidence="2" type="ORF">PHLCEN_2v12201</name>
</gene>
<proteinExistence type="predicted"/>
<dbReference type="Gene3D" id="1.20.1250.20">
    <property type="entry name" value="MFS general substrate transporter like domains"/>
    <property type="match status" value="1"/>
</dbReference>
<dbReference type="Proteomes" id="UP000186601">
    <property type="component" value="Unassembled WGS sequence"/>
</dbReference>
<evidence type="ECO:0008006" key="4">
    <source>
        <dbReference type="Google" id="ProtNLM"/>
    </source>
</evidence>
<dbReference type="PANTHER" id="PTHR11360:SF234">
    <property type="entry name" value="MFS-TYPE TRANSPORTER DBAD-RELATED"/>
    <property type="match status" value="1"/>
</dbReference>
<feature type="transmembrane region" description="Helical" evidence="1">
    <location>
        <begin position="199"/>
        <end position="219"/>
    </location>
</feature>